<feature type="binding site" evidence="7">
    <location>
        <position position="313"/>
    </location>
    <ligand>
        <name>D-serine</name>
        <dbReference type="ChEBI" id="CHEBI:35247"/>
    </ligand>
</feature>
<sequence length="344" mass="37980">MLSTKHQIVVVGAGISGMSCAYRLQTELPNVQVTVMSDDFTPNLTSDGSGGLWEPYAAFGTDPDKIKIWSDITYEYLEKLALSSDSLKAGVSCVGAHYLSKDPLLEIPCIMRHTKHVRRMTKEQARRMHPAAIDGYSYSTFTCEPKIYLPWITEKLKKAGGSVVKRRVRELTKLCEEFDLVVNCTGLGAEELAGDASLVPVRGQVIKVKGVNVVSYKSWLLNGDSFWVYIIPGINTTTLGGTYEYGVGDNKVAEGERKRIMDMCCWLEPALKNCTVEKDWVGLRPARKSGIRLEVDSTYHSTVKVIHNYGHDGSGVSLHWGCAAEVVAKATESLHIPYILASKL</sequence>
<name>A0A7J7KGU7_BUGNE</name>
<feature type="domain" description="FAD dependent oxidoreductase" evidence="8">
    <location>
        <begin position="8"/>
        <end position="327"/>
    </location>
</feature>
<dbReference type="PANTHER" id="PTHR11530">
    <property type="entry name" value="D-AMINO ACID OXIDASE"/>
    <property type="match status" value="1"/>
</dbReference>
<dbReference type="SUPFAM" id="SSF51971">
    <property type="entry name" value="Nucleotide-binding domain"/>
    <property type="match status" value="1"/>
</dbReference>
<evidence type="ECO:0000256" key="6">
    <source>
        <dbReference type="ARBA" id="ARBA00023002"/>
    </source>
</evidence>
<proteinExistence type="inferred from homology"/>
<dbReference type="GO" id="GO:0019478">
    <property type="term" value="P:D-amino acid catabolic process"/>
    <property type="evidence" value="ECO:0007669"/>
    <property type="project" value="TreeGrafter"/>
</dbReference>
<dbReference type="Proteomes" id="UP000593567">
    <property type="component" value="Unassembled WGS sequence"/>
</dbReference>
<evidence type="ECO:0000256" key="4">
    <source>
        <dbReference type="ARBA" id="ARBA00022630"/>
    </source>
</evidence>
<reference evidence="9" key="1">
    <citation type="submission" date="2020-06" db="EMBL/GenBank/DDBJ databases">
        <title>Draft genome of Bugula neritina, a colonial animal packing powerful symbionts and potential medicines.</title>
        <authorList>
            <person name="Rayko M."/>
        </authorList>
    </citation>
    <scope>NUCLEOTIDE SEQUENCE [LARGE SCALE GENOMIC DNA]</scope>
    <source>
        <strain evidence="9">Kwan_BN1</strain>
    </source>
</reference>
<feature type="binding site" evidence="7">
    <location>
        <begin position="45"/>
        <end position="46"/>
    </location>
    <ligand>
        <name>FAD</name>
        <dbReference type="ChEBI" id="CHEBI:57692"/>
    </ligand>
</feature>
<evidence type="ECO:0000256" key="2">
    <source>
        <dbReference type="ARBA" id="ARBA00004253"/>
    </source>
</evidence>
<keyword evidence="6" id="KW-0560">Oxidoreductase</keyword>
<dbReference type="GO" id="GO:0005782">
    <property type="term" value="C:peroxisomal matrix"/>
    <property type="evidence" value="ECO:0007669"/>
    <property type="project" value="UniProtKB-SubCell"/>
</dbReference>
<feature type="binding site" evidence="7">
    <location>
        <position position="229"/>
    </location>
    <ligand>
        <name>D-dopa</name>
        <dbReference type="ChEBI" id="CHEBI:149689"/>
    </ligand>
</feature>
<dbReference type="Gene3D" id="3.30.9.10">
    <property type="entry name" value="D-Amino Acid Oxidase, subunit A, domain 2"/>
    <property type="match status" value="1"/>
</dbReference>
<dbReference type="Gene3D" id="3.40.50.720">
    <property type="entry name" value="NAD(P)-binding Rossmann-like Domain"/>
    <property type="match status" value="1"/>
</dbReference>
<comment type="similarity">
    <text evidence="3">Belongs to the DAMOX/DASOX family.</text>
</comment>
<comment type="caution">
    <text evidence="9">The sequence shown here is derived from an EMBL/GenBank/DDBJ whole genome shotgun (WGS) entry which is preliminary data.</text>
</comment>
<dbReference type="PROSITE" id="PS51257">
    <property type="entry name" value="PROKAR_LIPOPROTEIN"/>
    <property type="match status" value="1"/>
</dbReference>
<keyword evidence="10" id="KW-1185">Reference proteome</keyword>
<dbReference type="PANTHER" id="PTHR11530:SF11">
    <property type="entry name" value="D-ASPARTATE OXIDASE"/>
    <property type="match status" value="1"/>
</dbReference>
<dbReference type="InterPro" id="IPR023209">
    <property type="entry name" value="DAO"/>
</dbReference>
<comment type="cofactor">
    <cofactor evidence="1 7">
        <name>FAD</name>
        <dbReference type="ChEBI" id="CHEBI:57692"/>
    </cofactor>
</comment>
<dbReference type="InterPro" id="IPR006076">
    <property type="entry name" value="FAD-dep_OxRdtase"/>
</dbReference>
<feature type="binding site" evidence="7">
    <location>
        <position position="168"/>
    </location>
    <ligand>
        <name>FAD</name>
        <dbReference type="ChEBI" id="CHEBI:57692"/>
    </ligand>
</feature>
<evidence type="ECO:0000256" key="3">
    <source>
        <dbReference type="ARBA" id="ARBA00006730"/>
    </source>
</evidence>
<dbReference type="SUPFAM" id="SSF54373">
    <property type="entry name" value="FAD-linked reductases, C-terminal domain"/>
    <property type="match status" value="1"/>
</dbReference>
<accession>A0A7J7KGU7</accession>
<evidence type="ECO:0000256" key="7">
    <source>
        <dbReference type="PIRSR" id="PIRSR000189-1"/>
    </source>
</evidence>
<evidence type="ECO:0000259" key="8">
    <source>
        <dbReference type="Pfam" id="PF01266"/>
    </source>
</evidence>
<dbReference type="AlphaFoldDB" id="A0A7J7KGU7"/>
<evidence type="ECO:0000313" key="10">
    <source>
        <dbReference type="Proteomes" id="UP000593567"/>
    </source>
</evidence>
<dbReference type="EMBL" id="VXIV02000561">
    <property type="protein sequence ID" value="KAF6037485.1"/>
    <property type="molecule type" value="Genomic_DNA"/>
</dbReference>
<dbReference type="GO" id="GO:0003884">
    <property type="term" value="F:D-amino-acid oxidase activity"/>
    <property type="evidence" value="ECO:0007669"/>
    <property type="project" value="InterPro"/>
</dbReference>
<dbReference type="GO" id="GO:0071949">
    <property type="term" value="F:FAD binding"/>
    <property type="evidence" value="ECO:0007669"/>
    <property type="project" value="InterPro"/>
</dbReference>
<evidence type="ECO:0000256" key="1">
    <source>
        <dbReference type="ARBA" id="ARBA00001974"/>
    </source>
</evidence>
<dbReference type="OrthoDB" id="2015447at2759"/>
<protein>
    <recommendedName>
        <fullName evidence="8">FAD dependent oxidoreductase domain-containing protein</fullName>
    </recommendedName>
</protein>
<evidence type="ECO:0000256" key="5">
    <source>
        <dbReference type="ARBA" id="ARBA00022827"/>
    </source>
</evidence>
<keyword evidence="5 7" id="KW-0274">FAD</keyword>
<dbReference type="Pfam" id="PF01266">
    <property type="entry name" value="DAO"/>
    <property type="match status" value="1"/>
</dbReference>
<evidence type="ECO:0000313" key="9">
    <source>
        <dbReference type="EMBL" id="KAF6037485.1"/>
    </source>
</evidence>
<organism evidence="9 10">
    <name type="scientific">Bugula neritina</name>
    <name type="common">Brown bryozoan</name>
    <name type="synonym">Sertularia neritina</name>
    <dbReference type="NCBI Taxonomy" id="10212"/>
    <lineage>
        <taxon>Eukaryota</taxon>
        <taxon>Metazoa</taxon>
        <taxon>Spiralia</taxon>
        <taxon>Lophotrochozoa</taxon>
        <taxon>Bryozoa</taxon>
        <taxon>Gymnolaemata</taxon>
        <taxon>Cheilostomatida</taxon>
        <taxon>Flustrina</taxon>
        <taxon>Buguloidea</taxon>
        <taxon>Bugulidae</taxon>
        <taxon>Bugula</taxon>
    </lineage>
</organism>
<dbReference type="PIRSF" id="PIRSF000189">
    <property type="entry name" value="D-aa_oxidase"/>
    <property type="match status" value="1"/>
</dbReference>
<feature type="binding site" evidence="7">
    <location>
        <position position="185"/>
    </location>
    <ligand>
        <name>FAD</name>
        <dbReference type="ChEBI" id="CHEBI:57692"/>
    </ligand>
</feature>
<feature type="binding site" evidence="7">
    <location>
        <position position="284"/>
    </location>
    <ligand>
        <name>D-dopa</name>
        <dbReference type="ChEBI" id="CHEBI:149689"/>
    </ligand>
</feature>
<comment type="subcellular location">
    <subcellularLocation>
        <location evidence="2">Peroxisome matrix</location>
    </subcellularLocation>
</comment>
<keyword evidence="4" id="KW-0285">Flavoprotein</keyword>
<gene>
    <name evidence="9" type="ORF">EB796_004205</name>
</gene>